<dbReference type="EMBL" id="QZEI01000201">
    <property type="protein sequence ID" value="RLV57662.1"/>
    <property type="molecule type" value="Genomic_DNA"/>
</dbReference>
<dbReference type="AlphaFoldDB" id="A0A3L8PUF6"/>
<comment type="caution">
    <text evidence="1">The sequence shown here is derived from an EMBL/GenBank/DDBJ whole genome shotgun (WGS) entry which is preliminary data.</text>
</comment>
<protein>
    <submittedName>
        <fullName evidence="1">Uncharacterized protein</fullName>
    </submittedName>
</protein>
<evidence type="ECO:0000313" key="1">
    <source>
        <dbReference type="EMBL" id="RLV57662.1"/>
    </source>
</evidence>
<dbReference type="Proteomes" id="UP000281474">
    <property type="component" value="Unassembled WGS sequence"/>
</dbReference>
<organism evidence="1 2">
    <name type="scientific">Parashewanella curva</name>
    <dbReference type="NCBI Taxonomy" id="2338552"/>
    <lineage>
        <taxon>Bacteria</taxon>
        <taxon>Pseudomonadati</taxon>
        <taxon>Pseudomonadota</taxon>
        <taxon>Gammaproteobacteria</taxon>
        <taxon>Alteromonadales</taxon>
        <taxon>Shewanellaceae</taxon>
        <taxon>Parashewanella</taxon>
    </lineage>
</organism>
<sequence length="63" mass="7098">MAHLIPFNASTSDDFVQFVSLIEEKDNGEDVLLSTFGYTADKIQNKGIDAWHQTDIKTPKENI</sequence>
<gene>
    <name evidence="1" type="ORF">D5018_21390</name>
</gene>
<reference evidence="1 2" key="1">
    <citation type="submission" date="2018-09" db="EMBL/GenBank/DDBJ databases">
        <title>Phylogeny of the Shewanellaceae, and recommendation for two new genera, Pseudoshewanella and Parashewanella.</title>
        <authorList>
            <person name="Wang G."/>
        </authorList>
    </citation>
    <scope>NUCLEOTIDE SEQUENCE [LARGE SCALE GENOMIC DNA]</scope>
    <source>
        <strain evidence="1 2">C51</strain>
    </source>
</reference>
<evidence type="ECO:0000313" key="2">
    <source>
        <dbReference type="Proteomes" id="UP000281474"/>
    </source>
</evidence>
<name>A0A3L8PUF6_9GAMM</name>
<dbReference type="RefSeq" id="WP_121840983.1">
    <property type="nucleotide sequence ID" value="NZ_ML014950.1"/>
</dbReference>
<proteinExistence type="predicted"/>
<accession>A0A3L8PUF6</accession>
<keyword evidence="2" id="KW-1185">Reference proteome</keyword>